<feature type="compositionally biased region" description="Basic and acidic residues" evidence="1">
    <location>
        <begin position="351"/>
        <end position="363"/>
    </location>
</feature>
<protein>
    <submittedName>
        <fullName evidence="2">Uncharacterized protein</fullName>
    </submittedName>
</protein>
<dbReference type="AlphaFoldDB" id="A0A167PWV4"/>
<feature type="region of interest" description="Disordered" evidence="1">
    <location>
        <begin position="98"/>
        <end position="122"/>
    </location>
</feature>
<feature type="compositionally biased region" description="Low complexity" evidence="1">
    <location>
        <begin position="366"/>
        <end position="378"/>
    </location>
</feature>
<feature type="compositionally biased region" description="Polar residues" evidence="1">
    <location>
        <begin position="248"/>
        <end position="257"/>
    </location>
</feature>
<sequence>MLPLAQGLPDLAVLTPFLDLFLDNYGDLVKLHNTLTEWMGVVQARFIEVNELQFRQARSLEAENRSSPAPISPPNLVSNQPHELRYERTMEERFGTVRAPSPLVGDSDSSTPSVDGSTWSMDDPISSEDRIEVEVSSSAQVIKPGVVPANAPDIIIPGEPIAGPSTGRPIARLPSVRRRSALPTLLPHPPTPPMPSAGTASSALYAAEGHVGLPEVHTDPSSMLAHSFKIDKREKRKEAPEDEMIDNMTANDSTPVTRPTKRLKQGSPPHESLTPPPMSIDFSPEEMAGRFDETESSFQLLVAEDFRVDDLDMDSVRAEQDDVEMLLDPIDTPQPVNAGGEMNTTALRKKEVEEVARVEESKDQPTVTRRTMTMTTRSMARKLNVAQEHLEPEQSAGKMRMRLRSDEKKARAKTVKQAKVEQQARVNIEKSQARPVRKQSKGKPTASGKGRARK</sequence>
<feature type="compositionally biased region" description="Basic and acidic residues" evidence="1">
    <location>
        <begin position="228"/>
        <end position="239"/>
    </location>
</feature>
<reference evidence="2 3" key="1">
    <citation type="journal article" date="2016" name="Mol. Biol. Evol.">
        <title>Comparative Genomics of Early-Diverging Mushroom-Forming Fungi Provides Insights into the Origins of Lignocellulose Decay Capabilities.</title>
        <authorList>
            <person name="Nagy L.G."/>
            <person name="Riley R."/>
            <person name="Tritt A."/>
            <person name="Adam C."/>
            <person name="Daum C."/>
            <person name="Floudas D."/>
            <person name="Sun H."/>
            <person name="Yadav J.S."/>
            <person name="Pangilinan J."/>
            <person name="Larsson K.H."/>
            <person name="Matsuura K."/>
            <person name="Barry K."/>
            <person name="Labutti K."/>
            <person name="Kuo R."/>
            <person name="Ohm R.A."/>
            <person name="Bhattacharya S.S."/>
            <person name="Shirouzu T."/>
            <person name="Yoshinaga Y."/>
            <person name="Martin F.M."/>
            <person name="Grigoriev I.V."/>
            <person name="Hibbett D.S."/>
        </authorList>
    </citation>
    <scope>NUCLEOTIDE SEQUENCE [LARGE SCALE GENOMIC DNA]</scope>
    <source>
        <strain evidence="2 3">TUFC12733</strain>
    </source>
</reference>
<evidence type="ECO:0000313" key="2">
    <source>
        <dbReference type="EMBL" id="KZO99198.1"/>
    </source>
</evidence>
<keyword evidence="3" id="KW-1185">Reference proteome</keyword>
<dbReference type="EMBL" id="KV417273">
    <property type="protein sequence ID" value="KZO99198.1"/>
    <property type="molecule type" value="Genomic_DNA"/>
</dbReference>
<accession>A0A167PWV4</accession>
<organism evidence="2 3">
    <name type="scientific">Calocera viscosa (strain TUFC12733)</name>
    <dbReference type="NCBI Taxonomy" id="1330018"/>
    <lineage>
        <taxon>Eukaryota</taxon>
        <taxon>Fungi</taxon>
        <taxon>Dikarya</taxon>
        <taxon>Basidiomycota</taxon>
        <taxon>Agaricomycotina</taxon>
        <taxon>Dacrymycetes</taxon>
        <taxon>Dacrymycetales</taxon>
        <taxon>Dacrymycetaceae</taxon>
        <taxon>Calocera</taxon>
    </lineage>
</organism>
<feature type="region of interest" description="Disordered" evidence="1">
    <location>
        <begin position="214"/>
        <end position="277"/>
    </location>
</feature>
<dbReference type="Proteomes" id="UP000076738">
    <property type="component" value="Unassembled WGS sequence"/>
</dbReference>
<evidence type="ECO:0000256" key="1">
    <source>
        <dbReference type="SAM" id="MobiDB-lite"/>
    </source>
</evidence>
<gene>
    <name evidence="2" type="ORF">CALVIDRAFT_561594</name>
</gene>
<name>A0A167PWV4_CALVF</name>
<evidence type="ECO:0000313" key="3">
    <source>
        <dbReference type="Proteomes" id="UP000076738"/>
    </source>
</evidence>
<feature type="region of interest" description="Disordered" evidence="1">
    <location>
        <begin position="351"/>
        <end position="454"/>
    </location>
</feature>
<feature type="compositionally biased region" description="Polar residues" evidence="1">
    <location>
        <begin position="107"/>
        <end position="120"/>
    </location>
</feature>
<proteinExistence type="predicted"/>